<dbReference type="EMBL" id="FWYF01000001">
    <property type="protein sequence ID" value="SMD32620.1"/>
    <property type="molecule type" value="Genomic_DNA"/>
</dbReference>
<protein>
    <submittedName>
        <fullName evidence="2">Isoquinoline 1-oxidoreductase, beta subunit</fullName>
    </submittedName>
</protein>
<dbReference type="PROSITE" id="PS51318">
    <property type="entry name" value="TAT"/>
    <property type="match status" value="1"/>
</dbReference>
<dbReference type="PANTHER" id="PTHR47495">
    <property type="entry name" value="ALDEHYDE DEHYDROGENASE"/>
    <property type="match status" value="1"/>
</dbReference>
<keyword evidence="3" id="KW-1185">Reference proteome</keyword>
<dbReference type="Proteomes" id="UP000192472">
    <property type="component" value="Unassembled WGS sequence"/>
</dbReference>
<reference evidence="2 3" key="1">
    <citation type="submission" date="2017-04" db="EMBL/GenBank/DDBJ databases">
        <authorList>
            <person name="Afonso C.L."/>
            <person name="Miller P.J."/>
            <person name="Scott M.A."/>
            <person name="Spackman E."/>
            <person name="Goraichik I."/>
            <person name="Dimitrov K.M."/>
            <person name="Suarez D.L."/>
            <person name="Swayne D.E."/>
        </authorList>
    </citation>
    <scope>NUCLEOTIDE SEQUENCE [LARGE SCALE GENOMIC DNA]</scope>
    <source>
        <strain evidence="2 3">DSM 26133</strain>
    </source>
</reference>
<evidence type="ECO:0000259" key="1">
    <source>
        <dbReference type="SMART" id="SM01008"/>
    </source>
</evidence>
<dbReference type="InterPro" id="IPR008274">
    <property type="entry name" value="AldOxase/xan_DH_MoCoBD1"/>
</dbReference>
<evidence type="ECO:0000313" key="3">
    <source>
        <dbReference type="Proteomes" id="UP000192472"/>
    </source>
</evidence>
<feature type="domain" description="Aldehyde oxidase/xanthine dehydrogenase a/b hammerhead" evidence="1">
    <location>
        <begin position="204"/>
        <end position="294"/>
    </location>
</feature>
<evidence type="ECO:0000313" key="2">
    <source>
        <dbReference type="EMBL" id="SMD32620.1"/>
    </source>
</evidence>
<dbReference type="InterPro" id="IPR012368">
    <property type="entry name" value="OxRdtase_Mopterin-bd_su_IorB"/>
</dbReference>
<dbReference type="InterPro" id="IPR037165">
    <property type="entry name" value="AldOxase/xan_DH_Mopterin-bd_sf"/>
</dbReference>
<dbReference type="Pfam" id="PF20256">
    <property type="entry name" value="MoCoBD_2"/>
    <property type="match status" value="2"/>
</dbReference>
<dbReference type="Gene3D" id="3.30.365.10">
    <property type="entry name" value="Aldehyde oxidase/xanthine dehydrogenase, molybdopterin binding domain"/>
    <property type="match status" value="4"/>
</dbReference>
<gene>
    <name evidence="2" type="ORF">SAMN04488029_0970</name>
</gene>
<accession>A0A1W2G7G0</accession>
<organism evidence="2 3">
    <name type="scientific">Reichenbachiella faecimaris</name>
    <dbReference type="NCBI Taxonomy" id="692418"/>
    <lineage>
        <taxon>Bacteria</taxon>
        <taxon>Pseudomonadati</taxon>
        <taxon>Bacteroidota</taxon>
        <taxon>Cytophagia</taxon>
        <taxon>Cytophagales</taxon>
        <taxon>Reichenbachiellaceae</taxon>
        <taxon>Reichenbachiella</taxon>
    </lineage>
</organism>
<dbReference type="SMART" id="SM01008">
    <property type="entry name" value="Ald_Xan_dh_C"/>
    <property type="match status" value="1"/>
</dbReference>
<dbReference type="OrthoDB" id="605889at2"/>
<proteinExistence type="predicted"/>
<dbReference type="RefSeq" id="WP_084371274.1">
    <property type="nucleotide sequence ID" value="NZ_FWYF01000001.1"/>
</dbReference>
<dbReference type="PIRSF" id="PIRSF036389">
    <property type="entry name" value="IOR_B"/>
    <property type="match status" value="1"/>
</dbReference>
<dbReference type="AlphaFoldDB" id="A0A1W2G7G0"/>
<dbReference type="InterPro" id="IPR006311">
    <property type="entry name" value="TAT_signal"/>
</dbReference>
<dbReference type="SUPFAM" id="SSF56003">
    <property type="entry name" value="Molybdenum cofactor-binding domain"/>
    <property type="match status" value="2"/>
</dbReference>
<dbReference type="GO" id="GO:0016491">
    <property type="term" value="F:oxidoreductase activity"/>
    <property type="evidence" value="ECO:0007669"/>
    <property type="project" value="InterPro"/>
</dbReference>
<dbReference type="Pfam" id="PF02738">
    <property type="entry name" value="MoCoBD_1"/>
    <property type="match status" value="1"/>
</dbReference>
<sequence length="739" mass="82600">MKTNRRDFLKVTSLAGGGLMLAISIPSMANLIQGERESGLAELNHFLSIDLKGNIVFQLTAHEMGQGSGTGLPMILAEELGADWSKVKVERAGYDKKFIGVIRETTGGSGTIQDQWDLMRRMGATAREMLKSAAADRWQVAEGQLTVDNGFVWETGTDRKLSFGELAEAASKLEAPENVEFKKSSDFKIVGKPIRNLITNQVAVGKGNYGINVDLPDMVYASIEKCPVYKGKLKFFDDSKTRQVNGVIQVFAMPSLEPAEDMNHIQEGVVVVATSTWAAFKGRKALKVEWDLGENVSNSNQKIEEEFSKAGNQFENPVYTQGNYEKLKREEGYREIEATYINPHQTHALMEPMNATAHFNGDTCQIWVGTQNASSVVLNVAKAVDIPEDKIEVYTQNSGGSFGRRYYPDTSIEVAYISKQIKKPVKLTWSREDGIQHDYFHPYQESRFSALLKEDQFAGMQVKLIKTVDYGSGDHLWEQPYYVEHLDTYLNAVDGLVHQGAWRSVQVHSSSMGKECFIDEVAHELGKDPVELRKQLLAREIGDVKFNRPNRPEQKGFDEIVKEYRIQIREKYLSVLNYLDKEKLWASAQAPGVGRGFAMEDFFANTVCAHIVEVEKNDSDWGIRIKKITSVLDCGIVVNPHLGRGQVEGSIIYALSALKYGGIEIKKGVVQQSNFHNNKLLRIDEVPEIEVHFVPSEEPPTGLGEPATPPLAPAVLNAIFDATGRRIRKLPVTREDIYV</sequence>
<name>A0A1W2G7G0_REIFA</name>
<dbReference type="PANTHER" id="PTHR47495:SF2">
    <property type="entry name" value="ALDEHYDE DEHYDROGENASE"/>
    <property type="match status" value="1"/>
</dbReference>
<dbReference type="Gene3D" id="3.90.1170.50">
    <property type="entry name" value="Aldehyde oxidase/xanthine dehydrogenase, a/b hammerhead"/>
    <property type="match status" value="1"/>
</dbReference>
<dbReference type="STRING" id="692418.SAMN04488029_0970"/>
<dbReference type="InterPro" id="IPR000674">
    <property type="entry name" value="Ald_Oxase/Xan_DH_a/b"/>
</dbReference>
<dbReference type="InterPro" id="IPR046867">
    <property type="entry name" value="AldOxase/xan_DH_MoCoBD2"/>
</dbReference>
<dbReference type="InterPro" id="IPR052516">
    <property type="entry name" value="N-heterocyclic_Hydroxylase"/>
</dbReference>